<dbReference type="EMBL" id="BOPA01000016">
    <property type="protein sequence ID" value="GIJ15523.1"/>
    <property type="molecule type" value="Genomic_DNA"/>
</dbReference>
<sequence length="142" mass="14731">MSVTLNGQLLGRTHYATRAVLERELTALGLTFAQSLLLTAVAAAHGPIPGDQAVRRLVDGLKVDLATARGVLAELVDAALVSADADRVTITERGRSVQSRAAAAGAAIGARLWTDLSVDDVAATARVLETVRQRAEAALAAH</sequence>
<evidence type="ECO:0000313" key="2">
    <source>
        <dbReference type="EMBL" id="GIJ15523.1"/>
    </source>
</evidence>
<organism evidence="2 3">
    <name type="scientific">Micromonospora gifhornensis</name>
    <dbReference type="NCBI Taxonomy" id="84594"/>
    <lineage>
        <taxon>Bacteria</taxon>
        <taxon>Bacillati</taxon>
        <taxon>Actinomycetota</taxon>
        <taxon>Actinomycetes</taxon>
        <taxon>Micromonosporales</taxon>
        <taxon>Micromonosporaceae</taxon>
        <taxon>Micromonospora</taxon>
    </lineage>
</organism>
<proteinExistence type="predicted"/>
<protein>
    <recommendedName>
        <fullName evidence="1">HTH marR-type domain-containing protein</fullName>
    </recommendedName>
</protein>
<dbReference type="SUPFAM" id="SSF46785">
    <property type="entry name" value="Winged helix' DNA-binding domain"/>
    <property type="match status" value="1"/>
</dbReference>
<dbReference type="SMART" id="SM00347">
    <property type="entry name" value="HTH_MARR"/>
    <property type="match status" value="1"/>
</dbReference>
<evidence type="ECO:0000313" key="3">
    <source>
        <dbReference type="Proteomes" id="UP000647860"/>
    </source>
</evidence>
<dbReference type="Gene3D" id="1.10.10.10">
    <property type="entry name" value="Winged helix-like DNA-binding domain superfamily/Winged helix DNA-binding domain"/>
    <property type="match status" value="1"/>
</dbReference>
<feature type="domain" description="HTH marR-type" evidence="1">
    <location>
        <begin position="23"/>
        <end position="121"/>
    </location>
</feature>
<dbReference type="InterPro" id="IPR000835">
    <property type="entry name" value="HTH_MarR-typ"/>
</dbReference>
<accession>A0ABQ4IC87</accession>
<name>A0ABQ4IC87_9ACTN</name>
<dbReference type="InterPro" id="IPR036390">
    <property type="entry name" value="WH_DNA-bd_sf"/>
</dbReference>
<dbReference type="InterPro" id="IPR036388">
    <property type="entry name" value="WH-like_DNA-bd_sf"/>
</dbReference>
<gene>
    <name evidence="2" type="ORF">Vgi01_22070</name>
</gene>
<evidence type="ECO:0000259" key="1">
    <source>
        <dbReference type="SMART" id="SM00347"/>
    </source>
</evidence>
<reference evidence="2 3" key="1">
    <citation type="submission" date="2021-01" db="EMBL/GenBank/DDBJ databases">
        <title>Whole genome shotgun sequence of Verrucosispora gifhornensis NBRC 16317.</title>
        <authorList>
            <person name="Komaki H."/>
            <person name="Tamura T."/>
        </authorList>
    </citation>
    <scope>NUCLEOTIDE SEQUENCE [LARGE SCALE GENOMIC DNA]</scope>
    <source>
        <strain evidence="2 3">NBRC 16317</strain>
    </source>
</reference>
<keyword evidence="3" id="KW-1185">Reference proteome</keyword>
<comment type="caution">
    <text evidence="2">The sequence shown here is derived from an EMBL/GenBank/DDBJ whole genome shotgun (WGS) entry which is preliminary data.</text>
</comment>
<dbReference type="RefSeq" id="WP_204290942.1">
    <property type="nucleotide sequence ID" value="NZ_BOPA01000016.1"/>
</dbReference>
<dbReference type="Proteomes" id="UP000647860">
    <property type="component" value="Unassembled WGS sequence"/>
</dbReference>